<dbReference type="PANTHER" id="PTHR34310">
    <property type="entry name" value="DUF427 DOMAIN PROTEIN (AFU_ORTHOLOGUE AFUA_3G02220)"/>
    <property type="match status" value="1"/>
</dbReference>
<dbReference type="OrthoDB" id="18996at2759"/>
<dbReference type="InterPro" id="IPR038694">
    <property type="entry name" value="DUF427_sf"/>
</dbReference>
<dbReference type="Proteomes" id="UP000324585">
    <property type="component" value="Unassembled WGS sequence"/>
</dbReference>
<dbReference type="Gene3D" id="2.170.150.40">
    <property type="entry name" value="Domain of unknown function (DUF427)"/>
    <property type="match status" value="1"/>
</dbReference>
<comment type="caution">
    <text evidence="2">The sequence shown here is derived from an EMBL/GenBank/DDBJ whole genome shotgun (WGS) entry which is preliminary data.</text>
</comment>
<accession>A0A5J4YNH7</accession>
<dbReference type="Pfam" id="PF04248">
    <property type="entry name" value="NTP_transf_9"/>
    <property type="match status" value="1"/>
</dbReference>
<organism evidence="2 3">
    <name type="scientific">Porphyridium purpureum</name>
    <name type="common">Red alga</name>
    <name type="synonym">Porphyridium cruentum</name>
    <dbReference type="NCBI Taxonomy" id="35688"/>
    <lineage>
        <taxon>Eukaryota</taxon>
        <taxon>Rhodophyta</taxon>
        <taxon>Bangiophyceae</taxon>
        <taxon>Porphyridiales</taxon>
        <taxon>Porphyridiaceae</taxon>
        <taxon>Porphyridium</taxon>
    </lineage>
</organism>
<evidence type="ECO:0000313" key="3">
    <source>
        <dbReference type="Proteomes" id="UP000324585"/>
    </source>
</evidence>
<evidence type="ECO:0000259" key="1">
    <source>
        <dbReference type="Pfam" id="PF04248"/>
    </source>
</evidence>
<protein>
    <recommendedName>
        <fullName evidence="1">DUF427 domain-containing protein</fullName>
    </recommendedName>
</protein>
<name>A0A5J4YNH7_PORPP</name>
<dbReference type="AlphaFoldDB" id="A0A5J4YNH7"/>
<dbReference type="PANTHER" id="PTHR34310:SF5">
    <property type="entry name" value="DUF427 DOMAIN PROTEIN (AFU_ORTHOLOGUE AFUA_3G02220)"/>
    <property type="match status" value="1"/>
</dbReference>
<gene>
    <name evidence="2" type="ORF">FVE85_9138</name>
</gene>
<reference evidence="3" key="1">
    <citation type="journal article" date="2019" name="Nat. Commun.">
        <title>Expansion of phycobilisome linker gene families in mesophilic red algae.</title>
        <authorList>
            <person name="Lee J."/>
            <person name="Kim D."/>
            <person name="Bhattacharya D."/>
            <person name="Yoon H.S."/>
        </authorList>
    </citation>
    <scope>NUCLEOTIDE SEQUENCE [LARGE SCALE GENOMIC DNA]</scope>
    <source>
        <strain evidence="3">CCMP 1328</strain>
    </source>
</reference>
<dbReference type="InterPro" id="IPR007361">
    <property type="entry name" value="DUF427"/>
</dbReference>
<proteinExistence type="predicted"/>
<dbReference type="EMBL" id="VRMN01000008">
    <property type="protein sequence ID" value="KAA8492866.1"/>
    <property type="molecule type" value="Genomic_DNA"/>
</dbReference>
<keyword evidence="3" id="KW-1185">Reference proteome</keyword>
<feature type="domain" description="DUF427" evidence="1">
    <location>
        <begin position="61"/>
        <end position="147"/>
    </location>
</feature>
<sequence>MPSRLKPWSRRTSRFQATGVAQEERVARVQAMGLFDKFKTSSSAESQMATAAPVRDYVAVASYEGAELAKTDTYYEADGRVYFPADSVNHDLLHKTATTSYCGVKGGQAEYWTVRVGDKELVDAVWSYPHLKQPNYKHLETYRAFWKGVNVEKVAKT</sequence>
<evidence type="ECO:0000313" key="2">
    <source>
        <dbReference type="EMBL" id="KAA8492866.1"/>
    </source>
</evidence>